<sequence length="295" mass="34767">MMKIYTFDQIYKSCVIGAKNKSFNADEIKLNAFLRACHNHYRIYASYGLLHQYIDKTEHMGWDKNRLLDLYNLRLSKTGTTARKYYNLLKSYSADNKCTLCHISEADSLDHFLPKEYFPSLTISPNNLIPSCDKCNRKKLEYFSDQKDAQLIHPRFEGYYNSFWLLAHFDENQNRIIVLPNRNIYPEGSTEYQRISKHINRLGITTAYETNAMRKVREIVKSTMIHANLTLRAAVKKELETLQANFEEYMEAKFTFDMWKWITCIALLESDYFLTNGKKIFSGQPVIKKPNYGFR</sequence>
<proteinExistence type="predicted"/>
<dbReference type="RefSeq" id="WP_057085392.1">
    <property type="nucleotide sequence ID" value="NZ_CP104920.1"/>
</dbReference>
<keyword evidence="1" id="KW-0540">Nuclease</keyword>
<evidence type="ECO:0000313" key="2">
    <source>
        <dbReference type="Proteomes" id="UP001187868"/>
    </source>
</evidence>
<accession>A0ABU4EG13</accession>
<dbReference type="Gene3D" id="1.10.30.50">
    <property type="match status" value="1"/>
</dbReference>
<keyword evidence="2" id="KW-1185">Reference proteome</keyword>
<dbReference type="GO" id="GO:0004519">
    <property type="term" value="F:endonuclease activity"/>
    <property type="evidence" value="ECO:0007669"/>
    <property type="project" value="UniProtKB-KW"/>
</dbReference>
<organism evidence="1 2">
    <name type="scientific">Dickeya solani</name>
    <dbReference type="NCBI Taxonomy" id="1089444"/>
    <lineage>
        <taxon>Bacteria</taxon>
        <taxon>Pseudomonadati</taxon>
        <taxon>Pseudomonadota</taxon>
        <taxon>Gammaproteobacteria</taxon>
        <taxon>Enterobacterales</taxon>
        <taxon>Pectobacteriaceae</taxon>
        <taxon>Dickeya</taxon>
    </lineage>
</organism>
<evidence type="ECO:0000313" key="1">
    <source>
        <dbReference type="EMBL" id="MDV7042966.1"/>
    </source>
</evidence>
<dbReference type="GeneID" id="60867764"/>
<reference evidence="1 2" key="1">
    <citation type="submission" date="2023-10" db="EMBL/GenBank/DDBJ databases">
        <title>Clonality and diversity in the soft rot Dickeya solani phytopathogen.</title>
        <authorList>
            <person name="Pedron J."/>
            <person name="Van Gijisegem F."/>
            <person name="Portier P."/>
            <person name="Taghouti G."/>
        </authorList>
    </citation>
    <scope>NUCLEOTIDE SEQUENCE [LARGE SCALE GENOMIC DNA]</scope>
    <source>
        <strain evidence="1 2">FVG2-MFV017-A9</strain>
    </source>
</reference>
<keyword evidence="1" id="KW-0378">Hydrolase</keyword>
<comment type="caution">
    <text evidence="1">The sequence shown here is derived from an EMBL/GenBank/DDBJ whole genome shotgun (WGS) entry which is preliminary data.</text>
</comment>
<protein>
    <submittedName>
        <fullName evidence="1">HNH endonuclease</fullName>
    </submittedName>
</protein>
<dbReference type="EMBL" id="JAWLLM010000013">
    <property type="protein sequence ID" value="MDV7042966.1"/>
    <property type="molecule type" value="Genomic_DNA"/>
</dbReference>
<name>A0ABU4EG13_9GAMM</name>
<dbReference type="Proteomes" id="UP001187868">
    <property type="component" value="Unassembled WGS sequence"/>
</dbReference>
<keyword evidence="1" id="KW-0255">Endonuclease</keyword>
<gene>
    <name evidence="1" type="ORF">RUJ08_12610</name>
</gene>